<evidence type="ECO:0000256" key="6">
    <source>
        <dbReference type="ARBA" id="ARBA00023098"/>
    </source>
</evidence>
<keyword evidence="4" id="KW-0256">Endoplasmic reticulum</keyword>
<dbReference type="InterPro" id="IPR019388">
    <property type="entry name" value="FIT"/>
</dbReference>
<keyword evidence="6" id="KW-0443">Lipid metabolism</keyword>
<dbReference type="GO" id="GO:0019915">
    <property type="term" value="P:lipid storage"/>
    <property type="evidence" value="ECO:0007669"/>
    <property type="project" value="InterPro"/>
</dbReference>
<name>A0A9P6HQT8_9AGAM</name>
<organism evidence="9 10">
    <name type="scientific">Thelephora terrestris</name>
    <dbReference type="NCBI Taxonomy" id="56493"/>
    <lineage>
        <taxon>Eukaryota</taxon>
        <taxon>Fungi</taxon>
        <taxon>Dikarya</taxon>
        <taxon>Basidiomycota</taxon>
        <taxon>Agaricomycotina</taxon>
        <taxon>Agaricomycetes</taxon>
        <taxon>Thelephorales</taxon>
        <taxon>Thelephoraceae</taxon>
        <taxon>Thelephora</taxon>
    </lineage>
</organism>
<dbReference type="GO" id="GO:0008654">
    <property type="term" value="P:phospholipid biosynthetic process"/>
    <property type="evidence" value="ECO:0007669"/>
    <property type="project" value="TreeGrafter"/>
</dbReference>
<evidence type="ECO:0000256" key="8">
    <source>
        <dbReference type="SAM" id="Phobius"/>
    </source>
</evidence>
<dbReference type="AlphaFoldDB" id="A0A9P6HQT8"/>
<sequence>MSTIAFSSVKLYLGAISLVLSVGTLYSVVNSTYLDTSDPLLAHLPHPLQSTDYFANKANPLNTVFIKNAWGWTSGAFALLYATSSARTQSWNRLLQYVVATLAWLAFTSWFFGPPLIERVIVASGGQCVVVVPGSGEIIDVPFEHCYTRSPLSPATHPTLFASLTSDFTPPNPWSARPRLRKGHDVSGHIFLLTMSILFLADQLTHSWRSPTRWSLPHTLAVNANAALIAIWMLATCATALYFHTPLEKFSGFLLGVAAFGLTQLPPLSSPRAVTEPIPCKDD</sequence>
<comment type="subcellular location">
    <subcellularLocation>
        <location evidence="1">Endoplasmic reticulum membrane</location>
        <topology evidence="1">Multi-pass membrane protein</topology>
    </subcellularLocation>
</comment>
<dbReference type="GO" id="GO:0034389">
    <property type="term" value="P:lipid droplet organization"/>
    <property type="evidence" value="ECO:0007669"/>
    <property type="project" value="TreeGrafter"/>
</dbReference>
<feature type="transmembrane region" description="Helical" evidence="8">
    <location>
        <begin position="64"/>
        <end position="82"/>
    </location>
</feature>
<dbReference type="OrthoDB" id="5579088at2759"/>
<evidence type="ECO:0000256" key="7">
    <source>
        <dbReference type="ARBA" id="ARBA00023136"/>
    </source>
</evidence>
<dbReference type="Proteomes" id="UP000736335">
    <property type="component" value="Unassembled WGS sequence"/>
</dbReference>
<feature type="transmembrane region" description="Helical" evidence="8">
    <location>
        <begin position="12"/>
        <end position="29"/>
    </location>
</feature>
<protein>
    <submittedName>
        <fullName evidence="9">Inositol phospholipid synthesis and fat-storage-inducing TM-domain-containing protein</fullName>
    </submittedName>
</protein>
<dbReference type="EMBL" id="WIUZ02000001">
    <property type="protein sequence ID" value="KAF9792711.1"/>
    <property type="molecule type" value="Genomic_DNA"/>
</dbReference>
<comment type="caution">
    <text evidence="9">The sequence shown here is derived from an EMBL/GenBank/DDBJ whole genome shotgun (WGS) entry which is preliminary data.</text>
</comment>
<gene>
    <name evidence="9" type="ORF">BJ322DRAFT_68881</name>
</gene>
<accession>A0A9P6HQT8</accession>
<evidence type="ECO:0000256" key="1">
    <source>
        <dbReference type="ARBA" id="ARBA00004477"/>
    </source>
</evidence>
<evidence type="ECO:0000313" key="9">
    <source>
        <dbReference type="EMBL" id="KAF9792711.1"/>
    </source>
</evidence>
<evidence type="ECO:0000313" key="10">
    <source>
        <dbReference type="Proteomes" id="UP000736335"/>
    </source>
</evidence>
<dbReference type="PANTHER" id="PTHR23129:SF0">
    <property type="entry name" value="ACYL-COENZYME A DIPHOSPHATASE FITM2"/>
    <property type="match status" value="1"/>
</dbReference>
<proteinExistence type="predicted"/>
<evidence type="ECO:0000256" key="2">
    <source>
        <dbReference type="ARBA" id="ARBA00022692"/>
    </source>
</evidence>
<reference evidence="9" key="1">
    <citation type="journal article" date="2020" name="Nat. Commun.">
        <title>Large-scale genome sequencing of mycorrhizal fungi provides insights into the early evolution of symbiotic traits.</title>
        <authorList>
            <person name="Miyauchi S."/>
            <person name="Kiss E."/>
            <person name="Kuo A."/>
            <person name="Drula E."/>
            <person name="Kohler A."/>
            <person name="Sanchez-Garcia M."/>
            <person name="Morin E."/>
            <person name="Andreopoulos B."/>
            <person name="Barry K.W."/>
            <person name="Bonito G."/>
            <person name="Buee M."/>
            <person name="Carver A."/>
            <person name="Chen C."/>
            <person name="Cichocki N."/>
            <person name="Clum A."/>
            <person name="Culley D."/>
            <person name="Crous P.W."/>
            <person name="Fauchery L."/>
            <person name="Girlanda M."/>
            <person name="Hayes R.D."/>
            <person name="Keri Z."/>
            <person name="LaButti K."/>
            <person name="Lipzen A."/>
            <person name="Lombard V."/>
            <person name="Magnuson J."/>
            <person name="Maillard F."/>
            <person name="Murat C."/>
            <person name="Nolan M."/>
            <person name="Ohm R.A."/>
            <person name="Pangilinan J."/>
            <person name="Pereira M.F."/>
            <person name="Perotto S."/>
            <person name="Peter M."/>
            <person name="Pfister S."/>
            <person name="Riley R."/>
            <person name="Sitrit Y."/>
            <person name="Stielow J.B."/>
            <person name="Szollosi G."/>
            <person name="Zifcakova L."/>
            <person name="Stursova M."/>
            <person name="Spatafora J.W."/>
            <person name="Tedersoo L."/>
            <person name="Vaario L.M."/>
            <person name="Yamada A."/>
            <person name="Yan M."/>
            <person name="Wang P."/>
            <person name="Xu J."/>
            <person name="Bruns T."/>
            <person name="Baldrian P."/>
            <person name="Vilgalys R."/>
            <person name="Dunand C."/>
            <person name="Henrissat B."/>
            <person name="Grigoriev I.V."/>
            <person name="Hibbett D."/>
            <person name="Nagy L.G."/>
            <person name="Martin F.M."/>
        </authorList>
    </citation>
    <scope>NUCLEOTIDE SEQUENCE</scope>
    <source>
        <strain evidence="9">UH-Tt-Lm1</strain>
    </source>
</reference>
<keyword evidence="10" id="KW-1185">Reference proteome</keyword>
<dbReference type="GO" id="GO:0005789">
    <property type="term" value="C:endoplasmic reticulum membrane"/>
    <property type="evidence" value="ECO:0007669"/>
    <property type="project" value="UniProtKB-SubCell"/>
</dbReference>
<feature type="transmembrane region" description="Helical" evidence="8">
    <location>
        <begin position="226"/>
        <end position="244"/>
    </location>
</feature>
<feature type="transmembrane region" description="Helical" evidence="8">
    <location>
        <begin position="94"/>
        <end position="112"/>
    </location>
</feature>
<keyword evidence="5 8" id="KW-1133">Transmembrane helix</keyword>
<evidence type="ECO:0000256" key="4">
    <source>
        <dbReference type="ARBA" id="ARBA00022824"/>
    </source>
</evidence>
<reference evidence="9" key="2">
    <citation type="submission" date="2020-11" db="EMBL/GenBank/DDBJ databases">
        <authorList>
            <consortium name="DOE Joint Genome Institute"/>
            <person name="Kuo A."/>
            <person name="Miyauchi S."/>
            <person name="Kiss E."/>
            <person name="Drula E."/>
            <person name="Kohler A."/>
            <person name="Sanchez-Garcia M."/>
            <person name="Andreopoulos B."/>
            <person name="Barry K.W."/>
            <person name="Bonito G."/>
            <person name="Buee M."/>
            <person name="Carver A."/>
            <person name="Chen C."/>
            <person name="Cichocki N."/>
            <person name="Clum A."/>
            <person name="Culley D."/>
            <person name="Crous P.W."/>
            <person name="Fauchery L."/>
            <person name="Girlanda M."/>
            <person name="Hayes R."/>
            <person name="Keri Z."/>
            <person name="Labutti K."/>
            <person name="Lipzen A."/>
            <person name="Lombard V."/>
            <person name="Magnuson J."/>
            <person name="Maillard F."/>
            <person name="Morin E."/>
            <person name="Murat C."/>
            <person name="Nolan M."/>
            <person name="Ohm R."/>
            <person name="Pangilinan J."/>
            <person name="Pereira M."/>
            <person name="Perotto S."/>
            <person name="Peter M."/>
            <person name="Riley R."/>
            <person name="Sitrit Y."/>
            <person name="Stielow B."/>
            <person name="Szollosi G."/>
            <person name="Zifcakova L."/>
            <person name="Stursova M."/>
            <person name="Spatafora J.W."/>
            <person name="Tedersoo L."/>
            <person name="Vaario L.-M."/>
            <person name="Yamada A."/>
            <person name="Yan M."/>
            <person name="Wang P."/>
            <person name="Xu J."/>
            <person name="Bruns T."/>
            <person name="Baldrian P."/>
            <person name="Vilgalys R."/>
            <person name="Henrissat B."/>
            <person name="Grigoriev I.V."/>
            <person name="Hibbett D."/>
            <person name="Nagy L.G."/>
            <person name="Martin F.M."/>
        </authorList>
    </citation>
    <scope>NUCLEOTIDE SEQUENCE</scope>
    <source>
        <strain evidence="9">UH-Tt-Lm1</strain>
    </source>
</reference>
<keyword evidence="3" id="KW-0378">Hydrolase</keyword>
<feature type="transmembrane region" description="Helical" evidence="8">
    <location>
        <begin position="186"/>
        <end position="205"/>
    </location>
</feature>
<dbReference type="Pfam" id="PF10261">
    <property type="entry name" value="FIT"/>
    <property type="match status" value="2"/>
</dbReference>
<evidence type="ECO:0000256" key="3">
    <source>
        <dbReference type="ARBA" id="ARBA00022801"/>
    </source>
</evidence>
<dbReference type="PANTHER" id="PTHR23129">
    <property type="entry name" value="ACYL-COENZYME A DIPHOSPHATASE FITM2"/>
    <property type="match status" value="1"/>
</dbReference>
<evidence type="ECO:0000256" key="5">
    <source>
        <dbReference type="ARBA" id="ARBA00022989"/>
    </source>
</evidence>
<keyword evidence="7 8" id="KW-0472">Membrane</keyword>
<dbReference type="GO" id="GO:0010945">
    <property type="term" value="F:coenzyme A diphosphatase activity"/>
    <property type="evidence" value="ECO:0007669"/>
    <property type="project" value="InterPro"/>
</dbReference>
<keyword evidence="2 8" id="KW-0812">Transmembrane</keyword>